<dbReference type="Pfam" id="PF00583">
    <property type="entry name" value="Acetyltransf_1"/>
    <property type="match status" value="1"/>
</dbReference>
<dbReference type="InterPro" id="IPR052742">
    <property type="entry name" value="Mito_N-acetyltransferase"/>
</dbReference>
<dbReference type="Proteomes" id="UP000192813">
    <property type="component" value="Unassembled WGS sequence"/>
</dbReference>
<evidence type="ECO:0000313" key="3">
    <source>
        <dbReference type="Proteomes" id="UP000192813"/>
    </source>
</evidence>
<reference evidence="3" key="1">
    <citation type="submission" date="2017-12" db="EMBL/GenBank/DDBJ databases">
        <title>FDA dAtabase for Regulatory Grade micrObial Sequences (FDA-ARGOS): Supporting development and validation of Infectious Disease Dx tests.</title>
        <authorList>
            <person name="Hoffmann M."/>
            <person name="Allard M."/>
            <person name="Evans P."/>
            <person name="Brown E."/>
            <person name="Tallon L."/>
            <person name="Sadzewicz L."/>
            <person name="Sengamalay N."/>
            <person name="Ott S."/>
            <person name="Godinez A."/>
            <person name="Nagaraj S."/>
            <person name="Vavikolanu K."/>
            <person name="Aluvathingal J."/>
            <person name="Nadendla S."/>
            <person name="Sichtig H."/>
        </authorList>
    </citation>
    <scope>NUCLEOTIDE SEQUENCE [LARGE SCALE GENOMIC DNA]</scope>
    <source>
        <strain evidence="3">FDAARGOS_249</strain>
    </source>
</reference>
<organism evidence="2 3">
    <name type="scientific">Aerococcus viridans</name>
    <dbReference type="NCBI Taxonomy" id="1377"/>
    <lineage>
        <taxon>Bacteria</taxon>
        <taxon>Bacillati</taxon>
        <taxon>Bacillota</taxon>
        <taxon>Bacilli</taxon>
        <taxon>Lactobacillales</taxon>
        <taxon>Aerococcaceae</taxon>
        <taxon>Aerococcus</taxon>
    </lineage>
</organism>
<evidence type="ECO:0000259" key="1">
    <source>
        <dbReference type="PROSITE" id="PS51186"/>
    </source>
</evidence>
<dbReference type="PANTHER" id="PTHR43138">
    <property type="entry name" value="ACETYLTRANSFERASE, GNAT FAMILY"/>
    <property type="match status" value="1"/>
</dbReference>
<gene>
    <name evidence="2" type="ORF">A6J77_002525</name>
</gene>
<sequence>MKNFEHYSQVDTEVLREIWNDILVDGVAFPGLDLYSSAAFEKKLASYDQVDVLLVDDQIAGYYLIKANNEGRASHVANGTYAVNKAFRGRGLINDLVAKSIETAKARGFRGIQFNAVVAENKAAIHTYEKFGFEIVGTIPGGFQVKEGRYVDMHIMYLDLTKTNP</sequence>
<evidence type="ECO:0000313" key="2">
    <source>
        <dbReference type="EMBL" id="PNL91166.1"/>
    </source>
</evidence>
<dbReference type="PROSITE" id="PS51186">
    <property type="entry name" value="GNAT"/>
    <property type="match status" value="1"/>
</dbReference>
<proteinExistence type="predicted"/>
<dbReference type="InterPro" id="IPR000182">
    <property type="entry name" value="GNAT_dom"/>
</dbReference>
<accession>A0A2J9PLI6</accession>
<keyword evidence="2" id="KW-0808">Transferase</keyword>
<dbReference type="AlphaFoldDB" id="A0A2J9PLI6"/>
<dbReference type="GO" id="GO:0016747">
    <property type="term" value="F:acyltransferase activity, transferring groups other than amino-acyl groups"/>
    <property type="evidence" value="ECO:0007669"/>
    <property type="project" value="InterPro"/>
</dbReference>
<dbReference type="EMBL" id="NBTM02000001">
    <property type="protein sequence ID" value="PNL91166.1"/>
    <property type="molecule type" value="Genomic_DNA"/>
</dbReference>
<dbReference type="PANTHER" id="PTHR43138:SF1">
    <property type="entry name" value="N-ACETYLTRANSFERASE ACA1"/>
    <property type="match status" value="1"/>
</dbReference>
<comment type="caution">
    <text evidence="2">The sequence shown here is derived from an EMBL/GenBank/DDBJ whole genome shotgun (WGS) entry which is preliminary data.</text>
</comment>
<dbReference type="RefSeq" id="WP_083067986.1">
    <property type="nucleotide sequence ID" value="NZ_NBTM02000001.1"/>
</dbReference>
<name>A0A2J9PLI6_9LACT</name>
<dbReference type="InterPro" id="IPR016181">
    <property type="entry name" value="Acyl_CoA_acyltransferase"/>
</dbReference>
<dbReference type="Gene3D" id="3.40.630.30">
    <property type="match status" value="1"/>
</dbReference>
<feature type="domain" description="N-acetyltransferase" evidence="1">
    <location>
        <begin position="2"/>
        <end position="161"/>
    </location>
</feature>
<dbReference type="SUPFAM" id="SSF55729">
    <property type="entry name" value="Acyl-CoA N-acyltransferases (Nat)"/>
    <property type="match status" value="1"/>
</dbReference>
<dbReference type="CDD" id="cd04301">
    <property type="entry name" value="NAT_SF"/>
    <property type="match status" value="1"/>
</dbReference>
<protein>
    <submittedName>
        <fullName evidence="2">N-acetyltransferase</fullName>
    </submittedName>
</protein>